<evidence type="ECO:0000256" key="1">
    <source>
        <dbReference type="ARBA" id="ARBA00003195"/>
    </source>
</evidence>
<dbReference type="Pfam" id="PF09781">
    <property type="entry name" value="NDUF_B5"/>
    <property type="match status" value="1"/>
</dbReference>
<keyword evidence="12 17" id="KW-1133">Transmembrane helix</keyword>
<feature type="transmembrane region" description="Helical" evidence="17">
    <location>
        <begin position="63"/>
        <end position="85"/>
    </location>
</feature>
<gene>
    <name evidence="18" type="ORF">EB796_016454</name>
</gene>
<proteinExistence type="inferred from homology"/>
<reference evidence="18" key="1">
    <citation type="submission" date="2020-06" db="EMBL/GenBank/DDBJ databases">
        <title>Draft genome of Bugula neritina, a colonial animal packing powerful symbionts and potential medicines.</title>
        <authorList>
            <person name="Rayko M."/>
        </authorList>
    </citation>
    <scope>NUCLEOTIDE SEQUENCE [LARGE SCALE GENOMIC DNA]</scope>
    <source>
        <strain evidence="18">Kwan_BN1</strain>
    </source>
</reference>
<comment type="subunit">
    <text evidence="4">Complex I is composed of 45 different subunits.</text>
</comment>
<keyword evidence="14 17" id="KW-0472">Membrane</keyword>
<evidence type="ECO:0000256" key="15">
    <source>
        <dbReference type="ARBA" id="ARBA00032395"/>
    </source>
</evidence>
<evidence type="ECO:0000256" key="8">
    <source>
        <dbReference type="ARBA" id="ARBA00022692"/>
    </source>
</evidence>
<keyword evidence="11" id="KW-0249">Electron transport</keyword>
<keyword evidence="6" id="KW-0813">Transport</keyword>
<evidence type="ECO:0000256" key="13">
    <source>
        <dbReference type="ARBA" id="ARBA00023128"/>
    </source>
</evidence>
<evidence type="ECO:0000256" key="7">
    <source>
        <dbReference type="ARBA" id="ARBA00022660"/>
    </source>
</evidence>
<dbReference type="OrthoDB" id="9995605at2759"/>
<evidence type="ECO:0000256" key="6">
    <source>
        <dbReference type="ARBA" id="ARBA00022448"/>
    </source>
</evidence>
<comment type="function">
    <text evidence="1">Accessory subunit of the mitochondrial membrane respiratory chain NADH dehydrogenase (Complex I), that is believed not to be involved in catalysis. Complex I functions in the transfer of electrons from NADH to the respiratory chain. The immediate electron acceptor for the enzyme is believed to be ubiquinone.</text>
</comment>
<keyword evidence="7" id="KW-0679">Respiratory chain</keyword>
<evidence type="ECO:0000256" key="16">
    <source>
        <dbReference type="ARBA" id="ARBA00032550"/>
    </source>
</evidence>
<keyword evidence="8 17" id="KW-0812">Transmembrane</keyword>
<dbReference type="EMBL" id="VXIV02002481">
    <property type="protein sequence ID" value="KAF6025244.1"/>
    <property type="molecule type" value="Genomic_DNA"/>
</dbReference>
<dbReference type="PANTHER" id="PTHR13178:SF0">
    <property type="entry name" value="NADH DEHYDROGENASE [UBIQUINONE] 1 BETA SUBCOMPLEX SUBUNIT 5, MITOCHONDRIAL"/>
    <property type="match status" value="1"/>
</dbReference>
<accession>A0A7J7JI08</accession>
<comment type="subcellular location">
    <subcellularLocation>
        <location evidence="2">Mitochondrion inner membrane</location>
        <topology evidence="2">Single-pass membrane protein</topology>
    </subcellularLocation>
</comment>
<evidence type="ECO:0000256" key="5">
    <source>
        <dbReference type="ARBA" id="ARBA00015175"/>
    </source>
</evidence>
<evidence type="ECO:0000256" key="11">
    <source>
        <dbReference type="ARBA" id="ARBA00022982"/>
    </source>
</evidence>
<evidence type="ECO:0000256" key="17">
    <source>
        <dbReference type="SAM" id="Phobius"/>
    </source>
</evidence>
<protein>
    <recommendedName>
        <fullName evidence="5">NADH dehydrogenase [ubiquinone] 1 beta subcomplex subunit 5, mitochondrial</fullName>
    </recommendedName>
    <alternativeName>
        <fullName evidence="16">Complex I-SGDH</fullName>
    </alternativeName>
    <alternativeName>
        <fullName evidence="15">NADH-ubiquinone oxidoreductase SGDH subunit</fullName>
    </alternativeName>
</protein>
<keyword evidence="10" id="KW-0809">Transit peptide</keyword>
<evidence type="ECO:0000256" key="2">
    <source>
        <dbReference type="ARBA" id="ARBA00004434"/>
    </source>
</evidence>
<sequence>MATPVWRSLQSQLFRFCKLKPATNSPVSLRPTIQGCLSKRMASGRTMHVSPSDFNWTRFKNEAHFYTLLGIVPLGSIILYSNLIIGQSELADIPEGYEPKKWEYYKHPISRWFAKYIFDDPIKQYEMEACKAAHTFEAARNNARIARVKDMIHRDDDYRAFYFVPAVDPRASDKVGTEFKDFKLNQQGSH</sequence>
<comment type="caution">
    <text evidence="18">The sequence shown here is derived from an EMBL/GenBank/DDBJ whole genome shotgun (WGS) entry which is preliminary data.</text>
</comment>
<evidence type="ECO:0000256" key="12">
    <source>
        <dbReference type="ARBA" id="ARBA00022989"/>
    </source>
</evidence>
<dbReference type="PANTHER" id="PTHR13178">
    <property type="entry name" value="NADH-UBIQUINONE OXIDOREDUCTASE SGDH SUBUNIT"/>
    <property type="match status" value="1"/>
</dbReference>
<keyword evidence="9" id="KW-0999">Mitochondrion inner membrane</keyword>
<evidence type="ECO:0000256" key="4">
    <source>
        <dbReference type="ARBA" id="ARBA00011533"/>
    </source>
</evidence>
<dbReference type="GO" id="GO:0005743">
    <property type="term" value="C:mitochondrial inner membrane"/>
    <property type="evidence" value="ECO:0007669"/>
    <property type="project" value="UniProtKB-SubCell"/>
</dbReference>
<comment type="similarity">
    <text evidence="3">Belongs to the complex I NDUFB5 subunit family.</text>
</comment>
<evidence type="ECO:0000313" key="19">
    <source>
        <dbReference type="Proteomes" id="UP000593567"/>
    </source>
</evidence>
<keyword evidence="13" id="KW-0496">Mitochondrion</keyword>
<evidence type="ECO:0000256" key="10">
    <source>
        <dbReference type="ARBA" id="ARBA00022946"/>
    </source>
</evidence>
<evidence type="ECO:0000256" key="9">
    <source>
        <dbReference type="ARBA" id="ARBA00022792"/>
    </source>
</evidence>
<dbReference type="AlphaFoldDB" id="A0A7J7JI08"/>
<evidence type="ECO:0000256" key="14">
    <source>
        <dbReference type="ARBA" id="ARBA00023136"/>
    </source>
</evidence>
<dbReference type="InterPro" id="IPR019173">
    <property type="entry name" value="NADH_UbQ_OxRdtase_B5_su"/>
</dbReference>
<name>A0A7J7JI08_BUGNE</name>
<dbReference type="Proteomes" id="UP000593567">
    <property type="component" value="Unassembled WGS sequence"/>
</dbReference>
<evidence type="ECO:0000313" key="18">
    <source>
        <dbReference type="EMBL" id="KAF6025244.1"/>
    </source>
</evidence>
<keyword evidence="19" id="KW-1185">Reference proteome</keyword>
<organism evidence="18 19">
    <name type="scientific">Bugula neritina</name>
    <name type="common">Brown bryozoan</name>
    <name type="synonym">Sertularia neritina</name>
    <dbReference type="NCBI Taxonomy" id="10212"/>
    <lineage>
        <taxon>Eukaryota</taxon>
        <taxon>Metazoa</taxon>
        <taxon>Spiralia</taxon>
        <taxon>Lophotrochozoa</taxon>
        <taxon>Bryozoa</taxon>
        <taxon>Gymnolaemata</taxon>
        <taxon>Cheilostomatida</taxon>
        <taxon>Flustrina</taxon>
        <taxon>Buguloidea</taxon>
        <taxon>Bugulidae</taxon>
        <taxon>Bugula</taxon>
    </lineage>
</organism>
<evidence type="ECO:0000256" key="3">
    <source>
        <dbReference type="ARBA" id="ARBA00007152"/>
    </source>
</evidence>